<keyword evidence="4" id="KW-1185">Reference proteome</keyword>
<dbReference type="RefSeq" id="WP_235049680.1">
    <property type="nucleotide sequence ID" value="NZ_JAKFHA010000001.1"/>
</dbReference>
<feature type="domain" description="Sigma 54 modulation/S30EA ribosomal protein C-terminal" evidence="2">
    <location>
        <begin position="119"/>
        <end position="171"/>
    </location>
</feature>
<dbReference type="Gene3D" id="3.30.505.50">
    <property type="entry name" value="Sigma 54 modulation/S30EA ribosomal protein, C-terminal domain"/>
    <property type="match status" value="2"/>
</dbReference>
<dbReference type="InterPro" id="IPR038416">
    <property type="entry name" value="Ribosom_S30AE_C_sf"/>
</dbReference>
<organism evidence="3 4">
    <name type="scientific">Yinghuangia soli</name>
    <dbReference type="NCBI Taxonomy" id="2908204"/>
    <lineage>
        <taxon>Bacteria</taxon>
        <taxon>Bacillati</taxon>
        <taxon>Actinomycetota</taxon>
        <taxon>Actinomycetes</taxon>
        <taxon>Kitasatosporales</taxon>
        <taxon>Streptomycetaceae</taxon>
        <taxon>Yinghuangia</taxon>
    </lineage>
</organism>
<dbReference type="Proteomes" id="UP001165378">
    <property type="component" value="Unassembled WGS sequence"/>
</dbReference>
<name>A0AA41TXS9_9ACTN</name>
<dbReference type="Pfam" id="PF16321">
    <property type="entry name" value="Ribosom_S30AE_C"/>
    <property type="match status" value="1"/>
</dbReference>
<comment type="caution">
    <text evidence="3">The sequence shown here is derived from an EMBL/GenBank/DDBJ whole genome shotgun (WGS) entry which is preliminary data.</text>
</comment>
<feature type="region of interest" description="Disordered" evidence="1">
    <location>
        <begin position="103"/>
        <end position="122"/>
    </location>
</feature>
<evidence type="ECO:0000259" key="2">
    <source>
        <dbReference type="Pfam" id="PF16321"/>
    </source>
</evidence>
<reference evidence="3" key="1">
    <citation type="submission" date="2022-01" db="EMBL/GenBank/DDBJ databases">
        <title>Genome-Based Taxonomic Classification of the Phylum Actinobacteria.</title>
        <authorList>
            <person name="Gao Y."/>
        </authorList>
    </citation>
    <scope>NUCLEOTIDE SEQUENCE</scope>
    <source>
        <strain evidence="3">KLBMP 8922</strain>
    </source>
</reference>
<protein>
    <submittedName>
        <fullName evidence="3">Sigma 54 modulation/S30EA ribosomal C-terminal domain-containing protein</fullName>
    </submittedName>
</protein>
<proteinExistence type="predicted"/>
<dbReference type="AlphaFoldDB" id="A0AA41TXS9"/>
<evidence type="ECO:0000313" key="3">
    <source>
        <dbReference type="EMBL" id="MCF2525646.1"/>
    </source>
</evidence>
<dbReference type="InterPro" id="IPR032528">
    <property type="entry name" value="Ribosom_S30AE_C"/>
</dbReference>
<accession>A0AA41TXS9</accession>
<gene>
    <name evidence="3" type="ORF">LZ495_00185</name>
</gene>
<dbReference type="EMBL" id="JAKFHA010000001">
    <property type="protein sequence ID" value="MCF2525646.1"/>
    <property type="molecule type" value="Genomic_DNA"/>
</dbReference>
<evidence type="ECO:0000256" key="1">
    <source>
        <dbReference type="SAM" id="MobiDB-lite"/>
    </source>
</evidence>
<evidence type="ECO:0000313" key="4">
    <source>
        <dbReference type="Proteomes" id="UP001165378"/>
    </source>
</evidence>
<sequence>MGRNITVKVAGLASGIAAARARITPTLEAAAENTGVLVEAVRVRLTALDPRSAVLAQAAAEVDGRRIRVQRVATGPGAASERLAEALRTRIAEVTGEWCPRLQQRSAASPVPGPRSGDAPRIDRVKSPELVWCSPDTAARTMDAMDYDIHLFTDPDTETDAAVFRAGPTGYQLARTDAGPPPHSRNVAMTLSEKAAELLTDAQALARAAAAELPYLFYADPETGRGRILYRRFTGGFGLIRPAGDAFA</sequence>